<keyword evidence="1" id="KW-0862">Zinc</keyword>
<proteinExistence type="predicted"/>
<protein>
    <recommendedName>
        <fullName evidence="2">C2H2-type domain-containing protein</fullName>
    </recommendedName>
</protein>
<dbReference type="InterPro" id="IPR013087">
    <property type="entry name" value="Znf_C2H2_type"/>
</dbReference>
<accession>A0A5C3KUB4</accession>
<sequence>MPPTRQPKKFTSARCQVASYKADLKSESDQESQLSCSLCDKTFTRPRDTDRHIKAVHYNENRWHTSEFKYCTTKGCAFRTCDPSSLNRHRKRQHGFIPTPRAPRNSTVLVKQEEEEIKLTKEDIKQVETKPIKKESVISYYMKNKRASITITSDNATSTPQRNTPIATLCPTLETGLIQLCDEDFLPESPLDARPILKKSQSTTPEPAFSAAFNSYDAPTTVNHLLDWAPTDNCDQGAAPLDLSTSFADQTLLTHGTCAEQDISLPKIYPTDFDHYLNFGYVCSQDQIVAAENDLSSWGYPIDIPSMWDDQYWAQHLPTTEFTEESLNLYNQTYSPPFYSS</sequence>
<evidence type="ECO:0000256" key="1">
    <source>
        <dbReference type="PROSITE-ProRule" id="PRU00042"/>
    </source>
</evidence>
<reference evidence="3 4" key="1">
    <citation type="journal article" date="2019" name="Nat. Ecol. Evol.">
        <title>Megaphylogeny resolves global patterns of mushroom evolution.</title>
        <authorList>
            <person name="Varga T."/>
            <person name="Krizsan K."/>
            <person name="Foldi C."/>
            <person name="Dima B."/>
            <person name="Sanchez-Garcia M."/>
            <person name="Sanchez-Ramirez S."/>
            <person name="Szollosi G.J."/>
            <person name="Szarkandi J.G."/>
            <person name="Papp V."/>
            <person name="Albert L."/>
            <person name="Andreopoulos W."/>
            <person name="Angelini C."/>
            <person name="Antonin V."/>
            <person name="Barry K.W."/>
            <person name="Bougher N.L."/>
            <person name="Buchanan P."/>
            <person name="Buyck B."/>
            <person name="Bense V."/>
            <person name="Catcheside P."/>
            <person name="Chovatia M."/>
            <person name="Cooper J."/>
            <person name="Damon W."/>
            <person name="Desjardin D."/>
            <person name="Finy P."/>
            <person name="Geml J."/>
            <person name="Haridas S."/>
            <person name="Hughes K."/>
            <person name="Justo A."/>
            <person name="Karasinski D."/>
            <person name="Kautmanova I."/>
            <person name="Kiss B."/>
            <person name="Kocsube S."/>
            <person name="Kotiranta H."/>
            <person name="LaButti K.M."/>
            <person name="Lechner B.E."/>
            <person name="Liimatainen K."/>
            <person name="Lipzen A."/>
            <person name="Lukacs Z."/>
            <person name="Mihaltcheva S."/>
            <person name="Morgado L.N."/>
            <person name="Niskanen T."/>
            <person name="Noordeloos M.E."/>
            <person name="Ohm R.A."/>
            <person name="Ortiz-Santana B."/>
            <person name="Ovrebo C."/>
            <person name="Racz N."/>
            <person name="Riley R."/>
            <person name="Savchenko A."/>
            <person name="Shiryaev A."/>
            <person name="Soop K."/>
            <person name="Spirin V."/>
            <person name="Szebenyi C."/>
            <person name="Tomsovsky M."/>
            <person name="Tulloss R.E."/>
            <person name="Uehling J."/>
            <person name="Grigoriev I.V."/>
            <person name="Vagvolgyi C."/>
            <person name="Papp T."/>
            <person name="Martin F.M."/>
            <person name="Miettinen O."/>
            <person name="Hibbett D.S."/>
            <person name="Nagy L.G."/>
        </authorList>
    </citation>
    <scope>NUCLEOTIDE SEQUENCE [LARGE SCALE GENOMIC DNA]</scope>
    <source>
        <strain evidence="3 4">CBS 121175</strain>
    </source>
</reference>
<dbReference type="AlphaFoldDB" id="A0A5C3KUB4"/>
<dbReference type="Proteomes" id="UP000307440">
    <property type="component" value="Unassembled WGS sequence"/>
</dbReference>
<dbReference type="EMBL" id="ML210208">
    <property type="protein sequence ID" value="TFK24004.1"/>
    <property type="molecule type" value="Genomic_DNA"/>
</dbReference>
<dbReference type="STRING" id="230819.A0A5C3KUB4"/>
<evidence type="ECO:0000313" key="3">
    <source>
        <dbReference type="EMBL" id="TFK24004.1"/>
    </source>
</evidence>
<dbReference type="PROSITE" id="PS00028">
    <property type="entry name" value="ZINC_FINGER_C2H2_1"/>
    <property type="match status" value="1"/>
</dbReference>
<dbReference type="OrthoDB" id="654211at2759"/>
<dbReference type="GO" id="GO:0008270">
    <property type="term" value="F:zinc ion binding"/>
    <property type="evidence" value="ECO:0007669"/>
    <property type="project" value="UniProtKB-KW"/>
</dbReference>
<dbReference type="Gene3D" id="3.30.160.60">
    <property type="entry name" value="Classic Zinc Finger"/>
    <property type="match status" value="1"/>
</dbReference>
<feature type="domain" description="C2H2-type" evidence="2">
    <location>
        <begin position="34"/>
        <end position="62"/>
    </location>
</feature>
<dbReference type="PROSITE" id="PS50157">
    <property type="entry name" value="ZINC_FINGER_C2H2_2"/>
    <property type="match status" value="1"/>
</dbReference>
<keyword evidence="1" id="KW-0863">Zinc-finger</keyword>
<name>A0A5C3KUB4_COPMA</name>
<keyword evidence="4" id="KW-1185">Reference proteome</keyword>
<dbReference type="SMART" id="SM00355">
    <property type="entry name" value="ZnF_C2H2"/>
    <property type="match status" value="2"/>
</dbReference>
<evidence type="ECO:0000259" key="2">
    <source>
        <dbReference type="PROSITE" id="PS50157"/>
    </source>
</evidence>
<keyword evidence="1" id="KW-0479">Metal-binding</keyword>
<evidence type="ECO:0000313" key="4">
    <source>
        <dbReference type="Proteomes" id="UP000307440"/>
    </source>
</evidence>
<gene>
    <name evidence="3" type="ORF">FA15DRAFT_656276</name>
</gene>
<organism evidence="3 4">
    <name type="scientific">Coprinopsis marcescibilis</name>
    <name type="common">Agaric fungus</name>
    <name type="synonym">Psathyrella marcescibilis</name>
    <dbReference type="NCBI Taxonomy" id="230819"/>
    <lineage>
        <taxon>Eukaryota</taxon>
        <taxon>Fungi</taxon>
        <taxon>Dikarya</taxon>
        <taxon>Basidiomycota</taxon>
        <taxon>Agaricomycotina</taxon>
        <taxon>Agaricomycetes</taxon>
        <taxon>Agaricomycetidae</taxon>
        <taxon>Agaricales</taxon>
        <taxon>Agaricineae</taxon>
        <taxon>Psathyrellaceae</taxon>
        <taxon>Coprinopsis</taxon>
    </lineage>
</organism>